<evidence type="ECO:0000313" key="1">
    <source>
        <dbReference type="EMBL" id="EDW37915.1"/>
    </source>
</evidence>
<sequence length="106" mass="11408">MSLKHTRDYDADVDCDGDGDWKAVIGAPKGDDDKFPAVESTRCVWPGHPEPTSSHRHSAGCLAIRALVRALPASLPDALRAGCRMLAFCESFQRVQHPVGVQPPSG</sequence>
<dbReference type="Proteomes" id="UP000008744">
    <property type="component" value="Unassembled WGS sequence"/>
</dbReference>
<name>B4HBA3_DROPE</name>
<gene>
    <name evidence="1" type="primary">Dper\GL21363</name>
    <name evidence="1" type="ORF">Dper_GL21363</name>
</gene>
<dbReference type="HOGENOM" id="CLU_2225938_0_0_1"/>
<evidence type="ECO:0000313" key="2">
    <source>
        <dbReference type="Proteomes" id="UP000008744"/>
    </source>
</evidence>
<keyword evidence="2" id="KW-1185">Reference proteome</keyword>
<dbReference type="EMBL" id="CH479248">
    <property type="protein sequence ID" value="EDW37915.1"/>
    <property type="molecule type" value="Genomic_DNA"/>
</dbReference>
<dbReference type="AlphaFoldDB" id="B4HBA3"/>
<reference evidence="1 2" key="1">
    <citation type="journal article" date="2007" name="Nature">
        <title>Evolution of genes and genomes on the Drosophila phylogeny.</title>
        <authorList>
            <consortium name="Drosophila 12 Genomes Consortium"/>
            <person name="Clark A.G."/>
            <person name="Eisen M.B."/>
            <person name="Smith D.R."/>
            <person name="Bergman C.M."/>
            <person name="Oliver B."/>
            <person name="Markow T.A."/>
            <person name="Kaufman T.C."/>
            <person name="Kellis M."/>
            <person name="Gelbart W."/>
            <person name="Iyer V.N."/>
            <person name="Pollard D.A."/>
            <person name="Sackton T.B."/>
            <person name="Larracuente A.M."/>
            <person name="Singh N.D."/>
            <person name="Abad J.P."/>
            <person name="Abt D.N."/>
            <person name="Adryan B."/>
            <person name="Aguade M."/>
            <person name="Akashi H."/>
            <person name="Anderson W.W."/>
            <person name="Aquadro C.F."/>
            <person name="Ardell D.H."/>
            <person name="Arguello R."/>
            <person name="Artieri C.G."/>
            <person name="Barbash D.A."/>
            <person name="Barker D."/>
            <person name="Barsanti P."/>
            <person name="Batterham P."/>
            <person name="Batzoglou S."/>
            <person name="Begun D."/>
            <person name="Bhutkar A."/>
            <person name="Blanco E."/>
            <person name="Bosak S.A."/>
            <person name="Bradley R.K."/>
            <person name="Brand A.D."/>
            <person name="Brent M.R."/>
            <person name="Brooks A.N."/>
            <person name="Brown R.H."/>
            <person name="Butlin R.K."/>
            <person name="Caggese C."/>
            <person name="Calvi B.R."/>
            <person name="Bernardo de Carvalho A."/>
            <person name="Caspi A."/>
            <person name="Castrezana S."/>
            <person name="Celniker S.E."/>
            <person name="Chang J.L."/>
            <person name="Chapple C."/>
            <person name="Chatterji S."/>
            <person name="Chinwalla A."/>
            <person name="Civetta A."/>
            <person name="Clifton S.W."/>
            <person name="Comeron J.M."/>
            <person name="Costello J.C."/>
            <person name="Coyne J.A."/>
            <person name="Daub J."/>
            <person name="David R.G."/>
            <person name="Delcher A.L."/>
            <person name="Delehaunty K."/>
            <person name="Do C.B."/>
            <person name="Ebling H."/>
            <person name="Edwards K."/>
            <person name="Eickbush T."/>
            <person name="Evans J.D."/>
            <person name="Filipski A."/>
            <person name="Findeiss S."/>
            <person name="Freyhult E."/>
            <person name="Fulton L."/>
            <person name="Fulton R."/>
            <person name="Garcia A.C."/>
            <person name="Gardiner A."/>
            <person name="Garfield D.A."/>
            <person name="Garvin B.E."/>
            <person name="Gibson G."/>
            <person name="Gilbert D."/>
            <person name="Gnerre S."/>
            <person name="Godfrey J."/>
            <person name="Good R."/>
            <person name="Gotea V."/>
            <person name="Gravely B."/>
            <person name="Greenberg A.J."/>
            <person name="Griffiths-Jones S."/>
            <person name="Gross S."/>
            <person name="Guigo R."/>
            <person name="Gustafson E.A."/>
            <person name="Haerty W."/>
            <person name="Hahn M.W."/>
            <person name="Halligan D.L."/>
            <person name="Halpern A.L."/>
            <person name="Halter G.M."/>
            <person name="Han M.V."/>
            <person name="Heger A."/>
            <person name="Hillier L."/>
            <person name="Hinrichs A.S."/>
            <person name="Holmes I."/>
            <person name="Hoskins R.A."/>
            <person name="Hubisz M.J."/>
            <person name="Hultmark D."/>
            <person name="Huntley M.A."/>
            <person name="Jaffe D.B."/>
            <person name="Jagadeeshan S."/>
            <person name="Jeck W.R."/>
            <person name="Johnson J."/>
            <person name="Jones C.D."/>
            <person name="Jordan W.C."/>
            <person name="Karpen G.H."/>
            <person name="Kataoka E."/>
            <person name="Keightley P.D."/>
            <person name="Kheradpour P."/>
            <person name="Kirkness E.F."/>
            <person name="Koerich L.B."/>
            <person name="Kristiansen K."/>
            <person name="Kudrna D."/>
            <person name="Kulathinal R.J."/>
            <person name="Kumar S."/>
            <person name="Kwok R."/>
            <person name="Lander E."/>
            <person name="Langley C.H."/>
            <person name="Lapoint R."/>
            <person name="Lazzaro B.P."/>
            <person name="Lee S.J."/>
            <person name="Levesque L."/>
            <person name="Li R."/>
            <person name="Lin C.F."/>
            <person name="Lin M.F."/>
            <person name="Lindblad-Toh K."/>
            <person name="Llopart A."/>
            <person name="Long M."/>
            <person name="Low L."/>
            <person name="Lozovsky E."/>
            <person name="Lu J."/>
            <person name="Luo M."/>
            <person name="Machado C.A."/>
            <person name="Makalowski W."/>
            <person name="Marzo M."/>
            <person name="Matsuda M."/>
            <person name="Matzkin L."/>
            <person name="McAllister B."/>
            <person name="McBride C.S."/>
            <person name="McKernan B."/>
            <person name="McKernan K."/>
            <person name="Mendez-Lago M."/>
            <person name="Minx P."/>
            <person name="Mollenhauer M.U."/>
            <person name="Montooth K."/>
            <person name="Mount S.M."/>
            <person name="Mu X."/>
            <person name="Myers E."/>
            <person name="Negre B."/>
            <person name="Newfeld S."/>
            <person name="Nielsen R."/>
            <person name="Noor M.A."/>
            <person name="O'Grady P."/>
            <person name="Pachter L."/>
            <person name="Papaceit M."/>
            <person name="Parisi M.J."/>
            <person name="Parisi M."/>
            <person name="Parts L."/>
            <person name="Pedersen J.S."/>
            <person name="Pesole G."/>
            <person name="Phillippy A.M."/>
            <person name="Ponting C.P."/>
            <person name="Pop M."/>
            <person name="Porcelli D."/>
            <person name="Powell J.R."/>
            <person name="Prohaska S."/>
            <person name="Pruitt K."/>
            <person name="Puig M."/>
            <person name="Quesneville H."/>
            <person name="Ram K.R."/>
            <person name="Rand D."/>
            <person name="Rasmussen M.D."/>
            <person name="Reed L.K."/>
            <person name="Reenan R."/>
            <person name="Reily A."/>
            <person name="Remington K.A."/>
            <person name="Rieger T.T."/>
            <person name="Ritchie M.G."/>
            <person name="Robin C."/>
            <person name="Rogers Y.H."/>
            <person name="Rohde C."/>
            <person name="Rozas J."/>
            <person name="Rubenfield M.J."/>
            <person name="Ruiz A."/>
            <person name="Russo S."/>
            <person name="Salzberg S.L."/>
            <person name="Sanchez-Gracia A."/>
            <person name="Saranga D.J."/>
            <person name="Sato H."/>
            <person name="Schaeffer S.W."/>
            <person name="Schatz M.C."/>
            <person name="Schlenke T."/>
            <person name="Schwartz R."/>
            <person name="Segarra C."/>
            <person name="Singh R.S."/>
            <person name="Sirot L."/>
            <person name="Sirota M."/>
            <person name="Sisneros N.B."/>
            <person name="Smith C.D."/>
            <person name="Smith T.F."/>
            <person name="Spieth J."/>
            <person name="Stage D.E."/>
            <person name="Stark A."/>
            <person name="Stephan W."/>
            <person name="Strausberg R.L."/>
            <person name="Strempel S."/>
            <person name="Sturgill D."/>
            <person name="Sutton G."/>
            <person name="Sutton G.G."/>
            <person name="Tao W."/>
            <person name="Teichmann S."/>
            <person name="Tobari Y.N."/>
            <person name="Tomimura Y."/>
            <person name="Tsolas J.M."/>
            <person name="Valente V.L."/>
            <person name="Venter E."/>
            <person name="Venter J.C."/>
            <person name="Vicario S."/>
            <person name="Vieira F.G."/>
            <person name="Vilella A.J."/>
            <person name="Villasante A."/>
            <person name="Walenz B."/>
            <person name="Wang J."/>
            <person name="Wasserman M."/>
            <person name="Watts T."/>
            <person name="Wilson D."/>
            <person name="Wilson R.K."/>
            <person name="Wing R.A."/>
            <person name="Wolfner M.F."/>
            <person name="Wong A."/>
            <person name="Wong G.K."/>
            <person name="Wu C.I."/>
            <person name="Wu G."/>
            <person name="Yamamoto D."/>
            <person name="Yang H.P."/>
            <person name="Yang S.P."/>
            <person name="Yorke J.A."/>
            <person name="Yoshida K."/>
            <person name="Zdobnov E."/>
            <person name="Zhang P."/>
            <person name="Zhang Y."/>
            <person name="Zimin A.V."/>
            <person name="Baldwin J."/>
            <person name="Abdouelleil A."/>
            <person name="Abdulkadir J."/>
            <person name="Abebe A."/>
            <person name="Abera B."/>
            <person name="Abreu J."/>
            <person name="Acer S.C."/>
            <person name="Aftuck L."/>
            <person name="Alexander A."/>
            <person name="An P."/>
            <person name="Anderson E."/>
            <person name="Anderson S."/>
            <person name="Arachi H."/>
            <person name="Azer M."/>
            <person name="Bachantsang P."/>
            <person name="Barry A."/>
            <person name="Bayul T."/>
            <person name="Berlin A."/>
            <person name="Bessette D."/>
            <person name="Bloom T."/>
            <person name="Blye J."/>
            <person name="Boguslavskiy L."/>
            <person name="Bonnet C."/>
            <person name="Boukhgalter B."/>
            <person name="Bourzgui I."/>
            <person name="Brown A."/>
            <person name="Cahill P."/>
            <person name="Channer S."/>
            <person name="Cheshatsang Y."/>
            <person name="Chuda L."/>
            <person name="Citroen M."/>
            <person name="Collymore A."/>
            <person name="Cooke P."/>
            <person name="Costello M."/>
            <person name="D'Aco K."/>
            <person name="Daza R."/>
            <person name="De Haan G."/>
            <person name="DeGray S."/>
            <person name="DeMaso C."/>
            <person name="Dhargay N."/>
            <person name="Dooley K."/>
            <person name="Dooley E."/>
            <person name="Doricent M."/>
            <person name="Dorje P."/>
            <person name="Dorjee K."/>
            <person name="Dupes A."/>
            <person name="Elong R."/>
            <person name="Falk J."/>
            <person name="Farina A."/>
            <person name="Faro S."/>
            <person name="Ferguson D."/>
            <person name="Fisher S."/>
            <person name="Foley C.D."/>
            <person name="Franke A."/>
            <person name="Friedrich D."/>
            <person name="Gadbois L."/>
            <person name="Gearin G."/>
            <person name="Gearin C.R."/>
            <person name="Giannoukos G."/>
            <person name="Goode T."/>
            <person name="Graham J."/>
            <person name="Grandbois E."/>
            <person name="Grewal S."/>
            <person name="Gyaltsen K."/>
            <person name="Hafez N."/>
            <person name="Hagos B."/>
            <person name="Hall J."/>
            <person name="Henson C."/>
            <person name="Hollinger A."/>
            <person name="Honan T."/>
            <person name="Huard M.D."/>
            <person name="Hughes L."/>
            <person name="Hurhula B."/>
            <person name="Husby M.E."/>
            <person name="Kamat A."/>
            <person name="Kanga B."/>
            <person name="Kashin S."/>
            <person name="Khazanovich D."/>
            <person name="Kisner P."/>
            <person name="Lance K."/>
            <person name="Lara M."/>
            <person name="Lee W."/>
            <person name="Lennon N."/>
            <person name="Letendre F."/>
            <person name="LeVine R."/>
            <person name="Lipovsky A."/>
            <person name="Liu X."/>
            <person name="Liu J."/>
            <person name="Liu S."/>
            <person name="Lokyitsang T."/>
            <person name="Lokyitsang Y."/>
            <person name="Lubonja R."/>
            <person name="Lui A."/>
            <person name="MacDonald P."/>
            <person name="Magnisalis V."/>
            <person name="Maru K."/>
            <person name="Matthews C."/>
            <person name="McCusker W."/>
            <person name="McDonough S."/>
            <person name="Mehta T."/>
            <person name="Meldrim J."/>
            <person name="Meneus L."/>
            <person name="Mihai O."/>
            <person name="Mihalev A."/>
            <person name="Mihova T."/>
            <person name="Mittelman R."/>
            <person name="Mlenga V."/>
            <person name="Montmayeur A."/>
            <person name="Mulrain L."/>
            <person name="Navidi A."/>
            <person name="Naylor J."/>
            <person name="Negash T."/>
            <person name="Nguyen T."/>
            <person name="Nguyen N."/>
            <person name="Nicol R."/>
            <person name="Norbu C."/>
            <person name="Norbu N."/>
            <person name="Novod N."/>
            <person name="O'Neill B."/>
            <person name="Osman S."/>
            <person name="Markiewicz E."/>
            <person name="Oyono O.L."/>
            <person name="Patti C."/>
            <person name="Phunkhang P."/>
            <person name="Pierre F."/>
            <person name="Priest M."/>
            <person name="Raghuraman S."/>
            <person name="Rege F."/>
            <person name="Reyes R."/>
            <person name="Rise C."/>
            <person name="Rogov P."/>
            <person name="Ross K."/>
            <person name="Ryan E."/>
            <person name="Settipalli S."/>
            <person name="Shea T."/>
            <person name="Sherpa N."/>
            <person name="Shi L."/>
            <person name="Shih D."/>
            <person name="Sparrow T."/>
            <person name="Spaulding J."/>
            <person name="Stalker J."/>
            <person name="Stange-Thomann N."/>
            <person name="Stavropoulos S."/>
            <person name="Stone C."/>
            <person name="Strader C."/>
            <person name="Tesfaye S."/>
            <person name="Thomson T."/>
            <person name="Thoulutsang Y."/>
            <person name="Thoulutsang D."/>
            <person name="Topham K."/>
            <person name="Topping I."/>
            <person name="Tsamla T."/>
            <person name="Vassiliev H."/>
            <person name="Vo A."/>
            <person name="Wangchuk T."/>
            <person name="Wangdi T."/>
            <person name="Weiand M."/>
            <person name="Wilkinson J."/>
            <person name="Wilson A."/>
            <person name="Yadav S."/>
            <person name="Young G."/>
            <person name="Yu Q."/>
            <person name="Zembek L."/>
            <person name="Zhong D."/>
            <person name="Zimmer A."/>
            <person name="Zwirko Z."/>
            <person name="Jaffe D.B."/>
            <person name="Alvarez P."/>
            <person name="Brockman W."/>
            <person name="Butler J."/>
            <person name="Chin C."/>
            <person name="Gnerre S."/>
            <person name="Grabherr M."/>
            <person name="Kleber M."/>
            <person name="Mauceli E."/>
            <person name="MacCallum I."/>
        </authorList>
    </citation>
    <scope>NUCLEOTIDE SEQUENCE [LARGE SCALE GENOMIC DNA]</scope>
    <source>
        <strain evidence="2">MSH-3 / Tucson 14011-0111.49</strain>
    </source>
</reference>
<organism evidence="2">
    <name type="scientific">Drosophila persimilis</name>
    <name type="common">Fruit fly</name>
    <dbReference type="NCBI Taxonomy" id="7234"/>
    <lineage>
        <taxon>Eukaryota</taxon>
        <taxon>Metazoa</taxon>
        <taxon>Ecdysozoa</taxon>
        <taxon>Arthropoda</taxon>
        <taxon>Hexapoda</taxon>
        <taxon>Insecta</taxon>
        <taxon>Pterygota</taxon>
        <taxon>Neoptera</taxon>
        <taxon>Endopterygota</taxon>
        <taxon>Diptera</taxon>
        <taxon>Brachycera</taxon>
        <taxon>Muscomorpha</taxon>
        <taxon>Ephydroidea</taxon>
        <taxon>Drosophilidae</taxon>
        <taxon>Drosophila</taxon>
        <taxon>Sophophora</taxon>
    </lineage>
</organism>
<accession>B4HBA3</accession>
<proteinExistence type="predicted"/>
<protein>
    <submittedName>
        <fullName evidence="1">GL21363</fullName>
    </submittedName>
</protein>